<sequence>MDSGFVDSGLADSGFADSGLADSGFADNGLVEPLRAAAFGDRPGADVWHATAGDPEERWLAAVVLGGQGHYAAASALLHPLVRSGDRLIASLAASTLASHRRQLGGHAAARKLDALALATAPAHDEGGVDRLPGDRPNRWPAVDRCADVPPGADRDGMGRDGVDRGRADRDGVDRDGVDAAGARADALLGLAADALGAGRLVEARRLHARVEARSWRTAVRAHWVAAEIELASGHAERAVAPAEAAAARAEAAGALRHILKSRLVLGTALVVWGTPESVERGARLLHCDLNHTDRHELFSLSWPTAFVLLTSPIVRNPAEIESIRKSAANALSCVLRRADPISRRIAAHSPWIPTALLRSGEPPNADPETNFLTD</sequence>
<name>A0A495W8E8_9PSEU</name>
<comment type="caution">
    <text evidence="2">The sequence shown here is derived from an EMBL/GenBank/DDBJ whole genome shotgun (WGS) entry which is preliminary data.</text>
</comment>
<dbReference type="AlphaFoldDB" id="A0A495W8E8"/>
<organism evidence="2 3">
    <name type="scientific">Saccharothrix australiensis</name>
    <dbReference type="NCBI Taxonomy" id="2072"/>
    <lineage>
        <taxon>Bacteria</taxon>
        <taxon>Bacillati</taxon>
        <taxon>Actinomycetota</taxon>
        <taxon>Actinomycetes</taxon>
        <taxon>Pseudonocardiales</taxon>
        <taxon>Pseudonocardiaceae</taxon>
        <taxon>Saccharothrix</taxon>
    </lineage>
</organism>
<feature type="compositionally biased region" description="Basic and acidic residues" evidence="1">
    <location>
        <begin position="124"/>
        <end position="138"/>
    </location>
</feature>
<protein>
    <submittedName>
        <fullName evidence="2">Uncharacterized protein</fullName>
    </submittedName>
</protein>
<evidence type="ECO:0000313" key="2">
    <source>
        <dbReference type="EMBL" id="RKT57689.1"/>
    </source>
</evidence>
<dbReference type="Proteomes" id="UP000282084">
    <property type="component" value="Unassembled WGS sequence"/>
</dbReference>
<proteinExistence type="predicted"/>
<dbReference type="EMBL" id="RBXO01000001">
    <property type="protein sequence ID" value="RKT57689.1"/>
    <property type="molecule type" value="Genomic_DNA"/>
</dbReference>
<evidence type="ECO:0000313" key="3">
    <source>
        <dbReference type="Proteomes" id="UP000282084"/>
    </source>
</evidence>
<evidence type="ECO:0000256" key="1">
    <source>
        <dbReference type="SAM" id="MobiDB-lite"/>
    </source>
</evidence>
<gene>
    <name evidence="2" type="ORF">C8E97_6414</name>
</gene>
<accession>A0A495W8E8</accession>
<feature type="region of interest" description="Disordered" evidence="1">
    <location>
        <begin position="124"/>
        <end position="174"/>
    </location>
</feature>
<feature type="compositionally biased region" description="Basic and acidic residues" evidence="1">
    <location>
        <begin position="153"/>
        <end position="174"/>
    </location>
</feature>
<keyword evidence="3" id="KW-1185">Reference proteome</keyword>
<reference evidence="2 3" key="1">
    <citation type="submission" date="2018-10" db="EMBL/GenBank/DDBJ databases">
        <title>Sequencing the genomes of 1000 actinobacteria strains.</title>
        <authorList>
            <person name="Klenk H.-P."/>
        </authorList>
    </citation>
    <scope>NUCLEOTIDE SEQUENCE [LARGE SCALE GENOMIC DNA]</scope>
    <source>
        <strain evidence="2 3">DSM 43800</strain>
    </source>
</reference>